<dbReference type="EMBL" id="JBAWTH010000014">
    <property type="protein sequence ID" value="KAL2288864.1"/>
    <property type="molecule type" value="Genomic_DNA"/>
</dbReference>
<accession>A0ABR4F2F7</accession>
<comment type="similarity">
    <text evidence="2">Belongs to the SPCS1 family.</text>
</comment>
<evidence type="ECO:0000256" key="2">
    <source>
        <dbReference type="ARBA" id="ARBA00005245"/>
    </source>
</evidence>
<evidence type="ECO:0000313" key="11">
    <source>
        <dbReference type="Proteomes" id="UP001600888"/>
    </source>
</evidence>
<reference evidence="10 11" key="1">
    <citation type="submission" date="2024-03" db="EMBL/GenBank/DDBJ databases">
        <title>A high-quality draft genome sequence of Diaporthe vaccinii, a causative agent of upright dieback and viscid rot disease in cranberry plants.</title>
        <authorList>
            <person name="Sarrasin M."/>
            <person name="Lang B.F."/>
            <person name="Burger G."/>
        </authorList>
    </citation>
    <scope>NUCLEOTIDE SEQUENCE [LARGE SCALE GENOMIC DNA]</scope>
    <source>
        <strain evidence="10 11">IS7</strain>
    </source>
</reference>
<gene>
    <name evidence="10" type="ORF">FJTKL_02775</name>
</gene>
<keyword evidence="6 9" id="KW-1133">Transmembrane helix</keyword>
<keyword evidence="7 9" id="KW-0472">Membrane</keyword>
<comment type="caution">
    <text evidence="10">The sequence shown here is derived from an EMBL/GenBank/DDBJ whole genome shotgun (WGS) entry which is preliminary data.</text>
</comment>
<name>A0ABR4F2F7_9PEZI</name>
<evidence type="ECO:0000256" key="9">
    <source>
        <dbReference type="SAM" id="Phobius"/>
    </source>
</evidence>
<dbReference type="InterPro" id="IPR009542">
    <property type="entry name" value="Spc1/SPCS1"/>
</dbReference>
<sequence length="176" mass="18949">MQVQPDLFPARATLELAEGPFLDITLAHSQTSSLITQSLVESSIVREALSLDRNPIRTAGNTLSASPSFAMAEQILDQIRDVAEGQIDFEGQKLVETLSTVLLSVVGVISFLVGYFLQDIKLAVYIGLGGTALTFLAIIPPWPFYNKNPVKWLPIGGGAAAISVPQDLVIDEKAVR</sequence>
<feature type="transmembrane region" description="Helical" evidence="9">
    <location>
        <begin position="98"/>
        <end position="117"/>
    </location>
</feature>
<evidence type="ECO:0000313" key="10">
    <source>
        <dbReference type="EMBL" id="KAL2288864.1"/>
    </source>
</evidence>
<evidence type="ECO:0000256" key="7">
    <source>
        <dbReference type="ARBA" id="ARBA00023136"/>
    </source>
</evidence>
<keyword evidence="4 9" id="KW-0812">Transmembrane</keyword>
<evidence type="ECO:0000256" key="4">
    <source>
        <dbReference type="ARBA" id="ARBA00022692"/>
    </source>
</evidence>
<proteinExistence type="inferred from homology"/>
<comment type="subcellular location">
    <subcellularLocation>
        <location evidence="1">Endoplasmic reticulum membrane</location>
        <topology evidence="1">Multi-pass membrane protein</topology>
    </subcellularLocation>
</comment>
<organism evidence="10 11">
    <name type="scientific">Diaporthe vaccinii</name>
    <dbReference type="NCBI Taxonomy" id="105482"/>
    <lineage>
        <taxon>Eukaryota</taxon>
        <taxon>Fungi</taxon>
        <taxon>Dikarya</taxon>
        <taxon>Ascomycota</taxon>
        <taxon>Pezizomycotina</taxon>
        <taxon>Sordariomycetes</taxon>
        <taxon>Sordariomycetidae</taxon>
        <taxon>Diaporthales</taxon>
        <taxon>Diaporthaceae</taxon>
        <taxon>Diaporthe</taxon>
        <taxon>Diaporthe eres species complex</taxon>
    </lineage>
</organism>
<keyword evidence="11" id="KW-1185">Reference proteome</keyword>
<evidence type="ECO:0000256" key="8">
    <source>
        <dbReference type="ARBA" id="ARBA00045204"/>
    </source>
</evidence>
<feature type="transmembrane region" description="Helical" evidence="9">
    <location>
        <begin position="123"/>
        <end position="145"/>
    </location>
</feature>
<evidence type="ECO:0000256" key="6">
    <source>
        <dbReference type="ARBA" id="ARBA00022989"/>
    </source>
</evidence>
<comment type="function">
    <text evidence="8">Component of the signal peptidase complex (SPC) which catalyzes the cleavage of N-terminal signal sequences from nascent proteins as they are translocated into the lumen of the endoplasmic reticulum. Dispensable for SPC enzymatic activity.</text>
</comment>
<protein>
    <recommendedName>
        <fullName evidence="3">Signal peptidase complex subunit 1</fullName>
    </recommendedName>
</protein>
<dbReference type="PANTHER" id="PTHR13202:SF0">
    <property type="entry name" value="SIGNAL PEPTIDASE COMPLEX SUBUNIT 1"/>
    <property type="match status" value="1"/>
</dbReference>
<dbReference type="Pfam" id="PF06645">
    <property type="entry name" value="SPC12"/>
    <property type="match status" value="1"/>
</dbReference>
<evidence type="ECO:0000256" key="5">
    <source>
        <dbReference type="ARBA" id="ARBA00022824"/>
    </source>
</evidence>
<keyword evidence="5" id="KW-0256">Endoplasmic reticulum</keyword>
<evidence type="ECO:0000256" key="1">
    <source>
        <dbReference type="ARBA" id="ARBA00004477"/>
    </source>
</evidence>
<dbReference type="Proteomes" id="UP001600888">
    <property type="component" value="Unassembled WGS sequence"/>
</dbReference>
<dbReference type="PANTHER" id="PTHR13202">
    <property type="entry name" value="MICROSOMAL SIGNAL PEPTIDASE 12 KDA SUBUNIT"/>
    <property type="match status" value="1"/>
</dbReference>
<evidence type="ECO:0000256" key="3">
    <source>
        <dbReference type="ARBA" id="ARBA00017059"/>
    </source>
</evidence>